<accession>A0A2T7EJF4</accession>
<dbReference type="Gramene" id="PUZ67952">
    <property type="protein sequence ID" value="PUZ67952"/>
    <property type="gene ID" value="GQ55_3G475700"/>
</dbReference>
<dbReference type="InterPro" id="IPR045899">
    <property type="entry name" value="ATL71-like"/>
</dbReference>
<proteinExistence type="predicted"/>
<dbReference type="PANTHER" id="PTHR46719">
    <property type="entry name" value="TRANSCRIPTION FACTOR C2H2 FAMILY-RELATED"/>
    <property type="match status" value="1"/>
</dbReference>
<evidence type="ECO:0000256" key="1">
    <source>
        <dbReference type="PROSITE-ProRule" id="PRU00175"/>
    </source>
</evidence>
<dbReference type="Gene3D" id="3.30.40.10">
    <property type="entry name" value="Zinc/RING finger domain, C3HC4 (zinc finger)"/>
    <property type="match status" value="1"/>
</dbReference>
<keyword evidence="1" id="KW-0863">Zinc-finger</keyword>
<dbReference type="Pfam" id="PF13639">
    <property type="entry name" value="zf-RING_2"/>
    <property type="match status" value="1"/>
</dbReference>
<name>A0A2T7EJF4_9POAL</name>
<evidence type="ECO:0000256" key="2">
    <source>
        <dbReference type="SAM" id="Phobius"/>
    </source>
</evidence>
<sequence>MQPHPHKQPLISVSSSPHTTLAHATKLHYPAQHLSPAQLSSIVSPAARMVEREAAFAVASVLAVVTVAVLLRACSRRAAPAPPRRREEARGRRRRTVAADAAFFAGGAANVEAGLDDAALRALPKVIYGDEADEAAGKAKAACCAVCLGEYAGGDVLRVLPRCAHAFHQRCVDRWLRLHPTCPVCRSPPATSPATATAPAAPTQP</sequence>
<evidence type="ECO:0000313" key="4">
    <source>
        <dbReference type="EMBL" id="PUZ67952.1"/>
    </source>
</evidence>
<keyword evidence="2" id="KW-1133">Transmembrane helix</keyword>
<dbReference type="InterPro" id="IPR013083">
    <property type="entry name" value="Znf_RING/FYVE/PHD"/>
</dbReference>
<dbReference type="GO" id="GO:0008270">
    <property type="term" value="F:zinc ion binding"/>
    <property type="evidence" value="ECO:0007669"/>
    <property type="project" value="UniProtKB-KW"/>
</dbReference>
<keyword evidence="1" id="KW-0479">Metal-binding</keyword>
<dbReference type="OrthoDB" id="8062037at2759"/>
<keyword evidence="2" id="KW-0812">Transmembrane</keyword>
<dbReference type="Proteomes" id="UP000244336">
    <property type="component" value="Chromosome 3"/>
</dbReference>
<dbReference type="PANTHER" id="PTHR46719:SF6">
    <property type="entry name" value="RING-H2 FINGER PROTEIN ATL70"/>
    <property type="match status" value="1"/>
</dbReference>
<dbReference type="SUPFAM" id="SSF57850">
    <property type="entry name" value="RING/U-box"/>
    <property type="match status" value="1"/>
</dbReference>
<evidence type="ECO:0000313" key="5">
    <source>
        <dbReference type="Proteomes" id="UP000244336"/>
    </source>
</evidence>
<keyword evidence="1" id="KW-0862">Zinc</keyword>
<dbReference type="InterPro" id="IPR001841">
    <property type="entry name" value="Znf_RING"/>
</dbReference>
<feature type="domain" description="RING-type" evidence="3">
    <location>
        <begin position="144"/>
        <end position="186"/>
    </location>
</feature>
<dbReference type="FunFam" id="3.30.40.10:FF:000829">
    <property type="entry name" value="RING-H2 finger protein ATL70"/>
    <property type="match status" value="1"/>
</dbReference>
<protein>
    <recommendedName>
        <fullName evidence="3">RING-type domain-containing protein</fullName>
    </recommendedName>
</protein>
<keyword evidence="5" id="KW-1185">Reference proteome</keyword>
<gene>
    <name evidence="4" type="ORF">GQ55_3G475700</name>
</gene>
<dbReference type="AlphaFoldDB" id="A0A2T7EJF4"/>
<organism evidence="4 5">
    <name type="scientific">Panicum hallii var. hallii</name>
    <dbReference type="NCBI Taxonomy" id="1504633"/>
    <lineage>
        <taxon>Eukaryota</taxon>
        <taxon>Viridiplantae</taxon>
        <taxon>Streptophyta</taxon>
        <taxon>Embryophyta</taxon>
        <taxon>Tracheophyta</taxon>
        <taxon>Spermatophyta</taxon>
        <taxon>Magnoliopsida</taxon>
        <taxon>Liliopsida</taxon>
        <taxon>Poales</taxon>
        <taxon>Poaceae</taxon>
        <taxon>PACMAD clade</taxon>
        <taxon>Panicoideae</taxon>
        <taxon>Panicodae</taxon>
        <taxon>Paniceae</taxon>
        <taxon>Panicinae</taxon>
        <taxon>Panicum</taxon>
        <taxon>Panicum sect. Panicum</taxon>
    </lineage>
</organism>
<feature type="transmembrane region" description="Helical" evidence="2">
    <location>
        <begin position="54"/>
        <end position="75"/>
    </location>
</feature>
<evidence type="ECO:0000259" key="3">
    <source>
        <dbReference type="PROSITE" id="PS50089"/>
    </source>
</evidence>
<reference evidence="4 5" key="1">
    <citation type="submission" date="2018-04" db="EMBL/GenBank/DDBJ databases">
        <title>WGS assembly of Panicum hallii var. hallii HAL2.</title>
        <authorList>
            <person name="Lovell J."/>
            <person name="Jenkins J."/>
            <person name="Lowry D."/>
            <person name="Mamidi S."/>
            <person name="Sreedasyam A."/>
            <person name="Weng X."/>
            <person name="Barry K."/>
            <person name="Bonette J."/>
            <person name="Campitelli B."/>
            <person name="Daum C."/>
            <person name="Gordon S."/>
            <person name="Gould B."/>
            <person name="Lipzen A."/>
            <person name="MacQueen A."/>
            <person name="Palacio-Mejia J."/>
            <person name="Plott C."/>
            <person name="Shakirov E."/>
            <person name="Shu S."/>
            <person name="Yoshinaga Y."/>
            <person name="Zane M."/>
            <person name="Rokhsar D."/>
            <person name="Grimwood J."/>
            <person name="Schmutz J."/>
            <person name="Juenger T."/>
        </authorList>
    </citation>
    <scope>NUCLEOTIDE SEQUENCE [LARGE SCALE GENOMIC DNA]</scope>
    <source>
        <strain evidence="5">cv. HAL2</strain>
    </source>
</reference>
<keyword evidence="2" id="KW-0472">Membrane</keyword>
<dbReference type="EMBL" id="CM009751">
    <property type="protein sequence ID" value="PUZ67952.1"/>
    <property type="molecule type" value="Genomic_DNA"/>
</dbReference>
<dbReference type="PROSITE" id="PS50089">
    <property type="entry name" value="ZF_RING_2"/>
    <property type="match status" value="1"/>
</dbReference>
<dbReference type="SMART" id="SM00184">
    <property type="entry name" value="RING"/>
    <property type="match status" value="1"/>
</dbReference>